<dbReference type="EMBL" id="JBHTHR010000019">
    <property type="protein sequence ID" value="MFD0800054.1"/>
    <property type="molecule type" value="Genomic_DNA"/>
</dbReference>
<evidence type="ECO:0000313" key="1">
    <source>
        <dbReference type="EMBL" id="MFD0800054.1"/>
    </source>
</evidence>
<name>A0ABW3BCG5_9ACTN</name>
<organism evidence="1 2">
    <name type="scientific">Streptomonospora algeriensis</name>
    <dbReference type="NCBI Taxonomy" id="995084"/>
    <lineage>
        <taxon>Bacteria</taxon>
        <taxon>Bacillati</taxon>
        <taxon>Actinomycetota</taxon>
        <taxon>Actinomycetes</taxon>
        <taxon>Streptosporangiales</taxon>
        <taxon>Nocardiopsidaceae</taxon>
        <taxon>Streptomonospora</taxon>
    </lineage>
</organism>
<reference evidence="2" key="1">
    <citation type="journal article" date="2019" name="Int. J. Syst. Evol. Microbiol.">
        <title>The Global Catalogue of Microorganisms (GCM) 10K type strain sequencing project: providing services to taxonomists for standard genome sequencing and annotation.</title>
        <authorList>
            <consortium name="The Broad Institute Genomics Platform"/>
            <consortium name="The Broad Institute Genome Sequencing Center for Infectious Disease"/>
            <person name="Wu L."/>
            <person name="Ma J."/>
        </authorList>
    </citation>
    <scope>NUCLEOTIDE SEQUENCE [LARGE SCALE GENOMIC DNA]</scope>
    <source>
        <strain evidence="2">CCUG 63369</strain>
    </source>
</reference>
<keyword evidence="2" id="KW-1185">Reference proteome</keyword>
<evidence type="ECO:0000313" key="2">
    <source>
        <dbReference type="Proteomes" id="UP001596956"/>
    </source>
</evidence>
<protein>
    <submittedName>
        <fullName evidence="1">Uncharacterized protein</fullName>
    </submittedName>
</protein>
<accession>A0ABW3BCG5</accession>
<comment type="caution">
    <text evidence="1">The sequence shown here is derived from an EMBL/GenBank/DDBJ whole genome shotgun (WGS) entry which is preliminary data.</text>
</comment>
<proteinExistence type="predicted"/>
<gene>
    <name evidence="1" type="ORF">ACFQZU_01805</name>
</gene>
<sequence>MTDLIERVVRRASARVRAYAPPPAVPSAAVAVPAARPRASRVRPYAASALAHIRIGVPDWHAEFAPAAAGAFAGVGR</sequence>
<dbReference type="Proteomes" id="UP001596956">
    <property type="component" value="Unassembled WGS sequence"/>
</dbReference>